<keyword evidence="10 11" id="KW-0012">Acyltransferase</keyword>
<dbReference type="PIRSF" id="PIRSF000447">
    <property type="entry name" value="KAS_II"/>
    <property type="match status" value="1"/>
</dbReference>
<comment type="pathway">
    <text evidence="1 11">Lipid metabolism; fatty acid biosynthesis.</text>
</comment>
<keyword evidence="16" id="KW-1185">Reference proteome</keyword>
<dbReference type="PANTHER" id="PTHR11712">
    <property type="entry name" value="POLYKETIDE SYNTHASE-RELATED"/>
    <property type="match status" value="1"/>
</dbReference>
<evidence type="ECO:0000256" key="8">
    <source>
        <dbReference type="ARBA" id="ARBA00023098"/>
    </source>
</evidence>
<dbReference type="EMBL" id="FRAQ01000001">
    <property type="protein sequence ID" value="SHK41398.1"/>
    <property type="molecule type" value="Genomic_DNA"/>
</dbReference>
<keyword evidence="7" id="KW-0276">Fatty acid metabolism</keyword>
<dbReference type="SUPFAM" id="SSF53901">
    <property type="entry name" value="Thiolase-like"/>
    <property type="match status" value="2"/>
</dbReference>
<name>A0A1M6SA32_9GAMM</name>
<dbReference type="PANTHER" id="PTHR11712:SF336">
    <property type="entry name" value="3-OXOACYL-[ACYL-CARRIER-PROTEIN] SYNTHASE, MITOCHONDRIAL"/>
    <property type="match status" value="1"/>
</dbReference>
<keyword evidence="8" id="KW-0443">Lipid metabolism</keyword>
<comment type="similarity">
    <text evidence="2 11 13">Belongs to the thiolase-like superfamily. Beta-ketoacyl-ACP synthases family.</text>
</comment>
<dbReference type="Pfam" id="PF00109">
    <property type="entry name" value="ketoacyl-synt"/>
    <property type="match status" value="1"/>
</dbReference>
<keyword evidence="5 11" id="KW-0444">Lipid biosynthesis</keyword>
<dbReference type="InterPro" id="IPR014030">
    <property type="entry name" value="Ketoacyl_synth_N"/>
</dbReference>
<sequence length="415" mass="43721">MSKRRVVITGMGMLSPLGNDVASSWEGIRAGRSGIGKIDRFDASEYNTRIGGAIRDLELEPYLSSKEARKLDAFIHYGLIAAQQAVDDSGLADYDELDRDRAGIAIGSGIGGLEYIEKSVLTMEKSGPRKVSPFFVPASVINMISGNAAIRFGYRGPNIAIVTACTTGTHNIGYAARTIAYGDADVMLAGGSEMATTRTGLAAFSSARALSTRNDEPEKASRPWDRDRDGFVLSDGAGVVVLEELEHAKKRGATIYGELVGFGMSDDAHHITAPPEDGEGAARAMNNALRDAGLKPEDVDYINAHGTSTLVGDVAEIAAVKHVFGDHASQVAMSSTKSMTGHLLGAAGAVEAIFSLLAIRDGVLPPTINLDNPAEGCDLDLVPNVCRSADVRVALSNSFGFGGTNGTLIVRRYEG</sequence>
<evidence type="ECO:0000256" key="10">
    <source>
        <dbReference type="ARBA" id="ARBA00023315"/>
    </source>
</evidence>
<dbReference type="NCBIfam" id="NF004970">
    <property type="entry name" value="PRK06333.1"/>
    <property type="match status" value="1"/>
</dbReference>
<reference evidence="16" key="1">
    <citation type="submission" date="2016-11" db="EMBL/GenBank/DDBJ databases">
        <authorList>
            <person name="Varghese N."/>
            <person name="Submissions S."/>
        </authorList>
    </citation>
    <scope>NUCLEOTIDE SEQUENCE [LARGE SCALE GENOMIC DNA]</scope>
    <source>
        <strain evidence="16">CGMCC 1.10835</strain>
    </source>
</reference>
<evidence type="ECO:0000256" key="6">
    <source>
        <dbReference type="ARBA" id="ARBA00022679"/>
    </source>
</evidence>
<evidence type="ECO:0000256" key="3">
    <source>
        <dbReference type="ARBA" id="ARBA00012356"/>
    </source>
</evidence>
<evidence type="ECO:0000256" key="5">
    <source>
        <dbReference type="ARBA" id="ARBA00022516"/>
    </source>
</evidence>
<dbReference type="GO" id="GO:0004315">
    <property type="term" value="F:3-oxoacyl-[acyl-carrier-protein] synthase activity"/>
    <property type="evidence" value="ECO:0007669"/>
    <property type="project" value="UniProtKB-UniRule"/>
</dbReference>
<comment type="catalytic activity">
    <reaction evidence="11">
        <text>(9Z)-hexadecenoyl-[ACP] + malonyl-[ACP] + H(+) = 3-oxo-(11Z)-octadecenoyl-[ACP] + holo-[ACP] + CO2</text>
        <dbReference type="Rhea" id="RHEA:55040"/>
        <dbReference type="Rhea" id="RHEA-COMP:9623"/>
        <dbReference type="Rhea" id="RHEA-COMP:9685"/>
        <dbReference type="Rhea" id="RHEA-COMP:10800"/>
        <dbReference type="Rhea" id="RHEA-COMP:14074"/>
        <dbReference type="ChEBI" id="CHEBI:15378"/>
        <dbReference type="ChEBI" id="CHEBI:16526"/>
        <dbReference type="ChEBI" id="CHEBI:64479"/>
        <dbReference type="ChEBI" id="CHEBI:78449"/>
        <dbReference type="ChEBI" id="CHEBI:83989"/>
        <dbReference type="ChEBI" id="CHEBI:138538"/>
        <dbReference type="EC" id="2.3.1.179"/>
    </reaction>
</comment>
<keyword evidence="6 11" id="KW-0808">Transferase</keyword>
<evidence type="ECO:0000256" key="2">
    <source>
        <dbReference type="ARBA" id="ARBA00008467"/>
    </source>
</evidence>
<keyword evidence="9 11" id="KW-0275">Fatty acid biosynthesis</keyword>
<dbReference type="InterPro" id="IPR018201">
    <property type="entry name" value="Ketoacyl_synth_AS"/>
</dbReference>
<dbReference type="EC" id="2.3.1.179" evidence="3 11"/>
<evidence type="ECO:0000256" key="11">
    <source>
        <dbReference type="PIRNR" id="PIRNR000447"/>
    </source>
</evidence>
<dbReference type="InterPro" id="IPR014031">
    <property type="entry name" value="Ketoacyl_synth_C"/>
</dbReference>
<dbReference type="CDD" id="cd00834">
    <property type="entry name" value="KAS_I_II"/>
    <property type="match status" value="1"/>
</dbReference>
<organism evidence="15 16">
    <name type="scientific">Marinobacter antarcticus</name>
    <dbReference type="NCBI Taxonomy" id="564117"/>
    <lineage>
        <taxon>Bacteria</taxon>
        <taxon>Pseudomonadati</taxon>
        <taxon>Pseudomonadota</taxon>
        <taxon>Gammaproteobacteria</taxon>
        <taxon>Pseudomonadales</taxon>
        <taxon>Marinobacteraceae</taxon>
        <taxon>Marinobacter</taxon>
    </lineage>
</organism>
<proteinExistence type="inferred from homology"/>
<evidence type="ECO:0000256" key="7">
    <source>
        <dbReference type="ARBA" id="ARBA00022832"/>
    </source>
</evidence>
<dbReference type="AlphaFoldDB" id="A0A1M6SA32"/>
<feature type="active site" description="For beta-ketoacyl synthase activity" evidence="12">
    <location>
        <position position="165"/>
    </location>
</feature>
<dbReference type="InterPro" id="IPR017568">
    <property type="entry name" value="3-oxoacyl-ACP_synth-2"/>
</dbReference>
<dbReference type="GO" id="GO:0006633">
    <property type="term" value="P:fatty acid biosynthetic process"/>
    <property type="evidence" value="ECO:0007669"/>
    <property type="project" value="UniProtKB-UniRule"/>
</dbReference>
<dbReference type="InterPro" id="IPR016039">
    <property type="entry name" value="Thiolase-like"/>
</dbReference>
<dbReference type="SMART" id="SM00825">
    <property type="entry name" value="PKS_KS"/>
    <property type="match status" value="1"/>
</dbReference>
<evidence type="ECO:0000256" key="13">
    <source>
        <dbReference type="RuleBase" id="RU003694"/>
    </source>
</evidence>
<evidence type="ECO:0000256" key="9">
    <source>
        <dbReference type="ARBA" id="ARBA00023160"/>
    </source>
</evidence>
<dbReference type="PROSITE" id="PS52004">
    <property type="entry name" value="KS3_2"/>
    <property type="match status" value="1"/>
</dbReference>
<dbReference type="STRING" id="564117.SAMN05216369_1924"/>
<dbReference type="UniPathway" id="UPA00094"/>
<protein>
    <recommendedName>
        <fullName evidence="4 11">3-oxoacyl-[acyl-carrier-protein] synthase 2</fullName>
        <ecNumber evidence="3 11">2.3.1.179</ecNumber>
    </recommendedName>
</protein>
<evidence type="ECO:0000256" key="12">
    <source>
        <dbReference type="PIRSR" id="PIRSR000447-1"/>
    </source>
</evidence>
<dbReference type="Proteomes" id="UP000184497">
    <property type="component" value="Unassembled WGS sequence"/>
</dbReference>
<evidence type="ECO:0000313" key="15">
    <source>
        <dbReference type="EMBL" id="SHK41398.1"/>
    </source>
</evidence>
<evidence type="ECO:0000313" key="16">
    <source>
        <dbReference type="Proteomes" id="UP000184497"/>
    </source>
</evidence>
<comment type="function">
    <text evidence="11">Involved in the type II fatty acid elongation cycle. Catalyzes the elongation of a wide range of acyl-ACP by the addition of two carbons from malonyl-ACP to an acyl acceptor. Can efficiently catalyze the conversion of palmitoleoyl-ACP (cis-hexadec-9-enoyl-ACP) to cis-vaccenoyl-ACP (cis-octadec-11-enoyl-ACP), an essential step in the thermal regulation of fatty acid composition.</text>
</comment>
<dbReference type="Pfam" id="PF02801">
    <property type="entry name" value="Ketoacyl-synt_C"/>
    <property type="match status" value="1"/>
</dbReference>
<dbReference type="PROSITE" id="PS00606">
    <property type="entry name" value="KS3_1"/>
    <property type="match status" value="1"/>
</dbReference>
<gene>
    <name evidence="15" type="ORF">SAMN05216369_1924</name>
</gene>
<feature type="domain" description="Ketosynthase family 3 (KS3)" evidence="14">
    <location>
        <begin position="3"/>
        <end position="412"/>
    </location>
</feature>
<accession>A0A1M6SA32</accession>
<evidence type="ECO:0000259" key="14">
    <source>
        <dbReference type="PROSITE" id="PS52004"/>
    </source>
</evidence>
<dbReference type="Gene3D" id="3.40.47.10">
    <property type="match status" value="1"/>
</dbReference>
<dbReference type="FunFam" id="3.40.47.10:FF:000009">
    <property type="entry name" value="3-oxoacyl-[acyl-carrier-protein] synthase 2"/>
    <property type="match status" value="1"/>
</dbReference>
<comment type="catalytic activity">
    <reaction evidence="11">
        <text>a fatty acyl-[ACP] + malonyl-[ACP] + H(+) = a 3-oxoacyl-[ACP] + holo-[ACP] + CO2</text>
        <dbReference type="Rhea" id="RHEA:22836"/>
        <dbReference type="Rhea" id="RHEA-COMP:9623"/>
        <dbReference type="Rhea" id="RHEA-COMP:9685"/>
        <dbReference type="Rhea" id="RHEA-COMP:9916"/>
        <dbReference type="Rhea" id="RHEA-COMP:14125"/>
        <dbReference type="ChEBI" id="CHEBI:15378"/>
        <dbReference type="ChEBI" id="CHEBI:16526"/>
        <dbReference type="ChEBI" id="CHEBI:64479"/>
        <dbReference type="ChEBI" id="CHEBI:78449"/>
        <dbReference type="ChEBI" id="CHEBI:78776"/>
        <dbReference type="ChEBI" id="CHEBI:138651"/>
    </reaction>
</comment>
<dbReference type="NCBIfam" id="NF005589">
    <property type="entry name" value="PRK07314.1"/>
    <property type="match status" value="1"/>
</dbReference>
<dbReference type="InterPro" id="IPR020841">
    <property type="entry name" value="PKS_Beta-ketoAc_synthase_dom"/>
</dbReference>
<evidence type="ECO:0000256" key="1">
    <source>
        <dbReference type="ARBA" id="ARBA00005194"/>
    </source>
</evidence>
<dbReference type="RefSeq" id="WP_072796906.1">
    <property type="nucleotide sequence ID" value="NZ_FRAQ01000001.1"/>
</dbReference>
<dbReference type="OrthoDB" id="9808669at2"/>
<evidence type="ECO:0000256" key="4">
    <source>
        <dbReference type="ARBA" id="ARBA00014657"/>
    </source>
</evidence>
<dbReference type="InterPro" id="IPR000794">
    <property type="entry name" value="Beta-ketoacyl_synthase"/>
</dbReference>
<dbReference type="GO" id="GO:0005829">
    <property type="term" value="C:cytosol"/>
    <property type="evidence" value="ECO:0007669"/>
    <property type="project" value="TreeGrafter"/>
</dbReference>
<dbReference type="NCBIfam" id="TIGR03150">
    <property type="entry name" value="fabF"/>
    <property type="match status" value="1"/>
</dbReference>